<evidence type="ECO:0000256" key="2">
    <source>
        <dbReference type="ARBA" id="ARBA00022723"/>
    </source>
</evidence>
<proteinExistence type="predicted"/>
<evidence type="ECO:0000256" key="5">
    <source>
        <dbReference type="ARBA" id="ARBA00023242"/>
    </source>
</evidence>
<evidence type="ECO:0000256" key="4">
    <source>
        <dbReference type="ARBA" id="ARBA00022833"/>
    </source>
</evidence>
<accession>A0A915N7M7</accession>
<dbReference type="InterPro" id="IPR012337">
    <property type="entry name" value="RNaseH-like_sf"/>
</dbReference>
<evidence type="ECO:0000256" key="3">
    <source>
        <dbReference type="ARBA" id="ARBA00022771"/>
    </source>
</evidence>
<name>A0A915N7M7_MELJA</name>
<keyword evidence="6" id="KW-1185">Reference proteome</keyword>
<dbReference type="GO" id="GO:0008270">
    <property type="term" value="F:zinc ion binding"/>
    <property type="evidence" value="ECO:0007669"/>
    <property type="project" value="UniProtKB-KW"/>
</dbReference>
<sequence length="197" mass="23107">MVAKIWKFFEAADIRSHFSKNEQRINEQWKLDQQLVRIMVRQNASTCFFDDPDLQNLRQNAYPNIQIHARMYFTREVIPKMAKDIREKIIKNINQNKFAITSDGWQKPSKFPALLSGTIHVVNKEFERFDDIFATIVLENEHTGEEIARLIENSLMENGLQIGQISACVRDAAKNMQKACRLLELERMWLHDGEARL</sequence>
<reference evidence="7" key="1">
    <citation type="submission" date="2022-11" db="UniProtKB">
        <authorList>
            <consortium name="WormBaseParasite"/>
        </authorList>
    </citation>
    <scope>IDENTIFICATION</scope>
</reference>
<keyword evidence="5" id="KW-0539">Nucleus</keyword>
<evidence type="ECO:0000256" key="1">
    <source>
        <dbReference type="ARBA" id="ARBA00004123"/>
    </source>
</evidence>
<keyword evidence="4" id="KW-0862">Zinc</keyword>
<dbReference type="PANTHER" id="PTHR46481">
    <property type="entry name" value="ZINC FINGER BED DOMAIN-CONTAINING PROTEIN 4"/>
    <property type="match status" value="1"/>
</dbReference>
<dbReference type="SUPFAM" id="SSF53098">
    <property type="entry name" value="Ribonuclease H-like"/>
    <property type="match status" value="1"/>
</dbReference>
<comment type="subcellular location">
    <subcellularLocation>
        <location evidence="1">Nucleus</location>
    </subcellularLocation>
</comment>
<organism evidence="6 7">
    <name type="scientific">Meloidogyne javanica</name>
    <name type="common">Root-knot nematode worm</name>
    <dbReference type="NCBI Taxonomy" id="6303"/>
    <lineage>
        <taxon>Eukaryota</taxon>
        <taxon>Metazoa</taxon>
        <taxon>Ecdysozoa</taxon>
        <taxon>Nematoda</taxon>
        <taxon>Chromadorea</taxon>
        <taxon>Rhabditida</taxon>
        <taxon>Tylenchina</taxon>
        <taxon>Tylenchomorpha</taxon>
        <taxon>Tylenchoidea</taxon>
        <taxon>Meloidogynidae</taxon>
        <taxon>Meloidogyninae</taxon>
        <taxon>Meloidogyne</taxon>
        <taxon>Meloidogyne incognita group</taxon>
    </lineage>
</organism>
<dbReference type="InterPro" id="IPR052035">
    <property type="entry name" value="ZnF_BED_domain_contain"/>
</dbReference>
<dbReference type="AlphaFoldDB" id="A0A915N7M7"/>
<evidence type="ECO:0000313" key="7">
    <source>
        <dbReference type="WBParaSite" id="scaffold9105_cov144.g13643"/>
    </source>
</evidence>
<dbReference type="Proteomes" id="UP000887561">
    <property type="component" value="Unplaced"/>
</dbReference>
<evidence type="ECO:0000313" key="6">
    <source>
        <dbReference type="Proteomes" id="UP000887561"/>
    </source>
</evidence>
<keyword evidence="3" id="KW-0863">Zinc-finger</keyword>
<dbReference type="WBParaSite" id="scaffold9105_cov144.g13643">
    <property type="protein sequence ID" value="scaffold9105_cov144.g13643"/>
    <property type="gene ID" value="scaffold9105_cov144.g13643"/>
</dbReference>
<protein>
    <submittedName>
        <fullName evidence="7">DUF659 domain-containing protein</fullName>
    </submittedName>
</protein>
<dbReference type="GO" id="GO:0005634">
    <property type="term" value="C:nucleus"/>
    <property type="evidence" value="ECO:0007669"/>
    <property type="project" value="UniProtKB-SubCell"/>
</dbReference>
<keyword evidence="2" id="KW-0479">Metal-binding</keyword>
<dbReference type="PANTHER" id="PTHR46481:SF10">
    <property type="entry name" value="ZINC FINGER BED DOMAIN-CONTAINING PROTEIN 39"/>
    <property type="match status" value="1"/>
</dbReference>